<evidence type="ECO:0000313" key="2">
    <source>
        <dbReference type="EMBL" id="RMI87878.1"/>
    </source>
</evidence>
<dbReference type="PANTHER" id="PTHR30050:SF8">
    <property type="entry name" value="PRIMOSOMAL PROTEIN DNAI"/>
    <property type="match status" value="1"/>
</dbReference>
<comment type="caution">
    <text evidence="2">The sequence shown here is derived from an EMBL/GenBank/DDBJ whole genome shotgun (WGS) entry which is preliminary data.</text>
</comment>
<keyword evidence="3" id="KW-1185">Reference proteome</keyword>
<name>A0A421NV35_9MOLU</name>
<dbReference type="AlphaFoldDB" id="A0A421NV35"/>
<organism evidence="2 3">
    <name type="scientific">Candidatus Phytoplasma solani</name>
    <dbReference type="NCBI Taxonomy" id="69896"/>
    <lineage>
        <taxon>Bacteria</taxon>
        <taxon>Bacillati</taxon>
        <taxon>Mycoplasmatota</taxon>
        <taxon>Mollicutes</taxon>
        <taxon>Acholeplasmatales</taxon>
        <taxon>Acholeplasmataceae</taxon>
        <taxon>Candidatus Phytoplasma</taxon>
        <taxon>16SrXII (Stolbur group)</taxon>
    </lineage>
</organism>
<proteinExistence type="predicted"/>
<dbReference type="STRING" id="69896.S284_02580"/>
<dbReference type="SUPFAM" id="SSF52540">
    <property type="entry name" value="P-loop containing nucleoside triphosphate hydrolases"/>
    <property type="match status" value="1"/>
</dbReference>
<feature type="domain" description="Chromosomal replication initiator protein DnaA ATPAse" evidence="1">
    <location>
        <begin position="91"/>
        <end position="193"/>
    </location>
</feature>
<reference evidence="3" key="1">
    <citation type="submission" date="2016-11" db="EMBL/GenBank/DDBJ databases">
        <title>Genome sequence of Candidatus Phytoplasma solani strain SA-1.</title>
        <authorList>
            <person name="Haryono M."/>
            <person name="Samarzija I."/>
            <person name="Seruga Music M."/>
            <person name="Hogenhout S."/>
            <person name="Kuo C.-H."/>
        </authorList>
    </citation>
    <scope>NUCLEOTIDE SEQUENCE [LARGE SCALE GENOMIC DNA]</scope>
    <source>
        <strain evidence="3">SA-1</strain>
    </source>
</reference>
<dbReference type="Pfam" id="PF00308">
    <property type="entry name" value="Bac_DnaA"/>
    <property type="match status" value="1"/>
</dbReference>
<sequence>MNLPDIKTQIRKILTQNPETKNLKIADDDLLTYYYYYKNKSKESQDGYRQELKTDPFMRVVWVPTEKSTKIQFQEDFQKTNALFDSELDLQNYSFDKLIIDNKNKQKVFKEMQKITKKNGKIDKGFYLYGSFKTGKTFFLKTLAQQLLKQQISVMFLFMPNLIRKFKSFMYNNSLETRFEQLKTVNCLFLDDFGAENMSPWFRDEILLPLLYYRAEKKLPFFISSNYNFLQLDKHLMGSINDNNYIRVHKIIDKINELTQFYDFSKKETS</sequence>
<dbReference type="Gene3D" id="3.40.50.300">
    <property type="entry name" value="P-loop containing nucleotide triphosphate hydrolases"/>
    <property type="match status" value="1"/>
</dbReference>
<dbReference type="OrthoDB" id="61127at2"/>
<protein>
    <submittedName>
        <fullName evidence="2">DNA replication protein</fullName>
    </submittedName>
</protein>
<evidence type="ECO:0000313" key="3">
    <source>
        <dbReference type="Proteomes" id="UP000283896"/>
    </source>
</evidence>
<dbReference type="PANTHER" id="PTHR30050">
    <property type="entry name" value="CHROMOSOMAL REPLICATION INITIATOR PROTEIN DNAA"/>
    <property type="match status" value="1"/>
</dbReference>
<dbReference type="GO" id="GO:0005524">
    <property type="term" value="F:ATP binding"/>
    <property type="evidence" value="ECO:0007669"/>
    <property type="project" value="InterPro"/>
</dbReference>
<evidence type="ECO:0000259" key="1">
    <source>
        <dbReference type="Pfam" id="PF00308"/>
    </source>
</evidence>
<gene>
    <name evidence="2" type="primary">dnaC</name>
    <name evidence="2" type="ORF">PSSA1_v1c5010</name>
</gene>
<dbReference type="Proteomes" id="UP000283896">
    <property type="component" value="Unassembled WGS sequence"/>
</dbReference>
<accession>A0A421NV35</accession>
<dbReference type="InterPro" id="IPR013317">
    <property type="entry name" value="DnaA_dom"/>
</dbReference>
<dbReference type="GO" id="GO:0006260">
    <property type="term" value="P:DNA replication"/>
    <property type="evidence" value="ECO:0007669"/>
    <property type="project" value="TreeGrafter"/>
</dbReference>
<dbReference type="InterPro" id="IPR027417">
    <property type="entry name" value="P-loop_NTPase"/>
</dbReference>
<dbReference type="EMBL" id="MPBG01000007">
    <property type="protein sequence ID" value="RMI87878.1"/>
    <property type="molecule type" value="Genomic_DNA"/>
</dbReference>
<dbReference type="RefSeq" id="WP_122225553.1">
    <property type="nucleotide sequence ID" value="NZ_CP103785.1"/>
</dbReference>